<dbReference type="OrthoDB" id="509710at2"/>
<evidence type="ECO:0000313" key="1">
    <source>
        <dbReference type="EMBL" id="PSB34106.1"/>
    </source>
</evidence>
<gene>
    <name evidence="1" type="ORF">C7B82_03150</name>
</gene>
<keyword evidence="2" id="KW-1185">Reference proteome</keyword>
<organism evidence="1 2">
    <name type="scientific">Stenomitos frigidus ULC18</name>
    <dbReference type="NCBI Taxonomy" id="2107698"/>
    <lineage>
        <taxon>Bacteria</taxon>
        <taxon>Bacillati</taxon>
        <taxon>Cyanobacteriota</taxon>
        <taxon>Cyanophyceae</taxon>
        <taxon>Leptolyngbyales</taxon>
        <taxon>Leptolyngbyaceae</taxon>
        <taxon>Stenomitos</taxon>
    </lineage>
</organism>
<comment type="caution">
    <text evidence="1">The sequence shown here is derived from an EMBL/GenBank/DDBJ whole genome shotgun (WGS) entry which is preliminary data.</text>
</comment>
<reference evidence="2" key="1">
    <citation type="submission" date="2018-02" db="EMBL/GenBank/DDBJ databases">
        <authorList>
            <person name="Moore K."/>
            <person name="Momper L."/>
        </authorList>
    </citation>
    <scope>NUCLEOTIDE SEQUENCE [LARGE SCALE GENOMIC DNA]</scope>
    <source>
        <strain evidence="2">ULC18</strain>
    </source>
</reference>
<sequence length="291" mass="31670">MKAWQTIAKIPPDALVESRLQLHYAIQFIAATGTALAEPLPDYSHTSLAWHPVLEVFVGSAIQAPQPFQVALDPVRLKLILLNQQSETIAALPLPGKTMAAGLNWLQQELSQLGVDGNKIAFLDYPPDDFPDHPLAYGASFDIHQALALGELANYYANTAPLFEAIIATTEDATATRIWPHHFDMATLIMLPGIKNGSPLTVGVGLSPGDTNYNEPYWYVSPYPYPDTASLPALDRDGFWHTQHWVGAVLPASRLAESISAEAQQPQVEAFLQAALRTSIALLKSESPAEV</sequence>
<reference evidence="1 2" key="2">
    <citation type="submission" date="2018-03" db="EMBL/GenBank/DDBJ databases">
        <title>The ancient ancestry and fast evolution of plastids.</title>
        <authorList>
            <person name="Moore K.R."/>
            <person name="Magnabosco C."/>
            <person name="Momper L."/>
            <person name="Gold D.A."/>
            <person name="Bosak T."/>
            <person name="Fournier G.P."/>
        </authorList>
    </citation>
    <scope>NUCLEOTIDE SEQUENCE [LARGE SCALE GENOMIC DNA]</scope>
    <source>
        <strain evidence="1 2">ULC18</strain>
    </source>
</reference>
<dbReference type="Proteomes" id="UP000239576">
    <property type="component" value="Unassembled WGS sequence"/>
</dbReference>
<accession>A0A2T1EN03</accession>
<name>A0A2T1EN03_9CYAN</name>
<protein>
    <submittedName>
        <fullName evidence="1">Uncharacterized protein</fullName>
    </submittedName>
</protein>
<dbReference type="AlphaFoldDB" id="A0A2T1EN03"/>
<dbReference type="RefSeq" id="WP_106254866.1">
    <property type="nucleotide sequence ID" value="NZ_CAWNSW010000037.1"/>
</dbReference>
<evidence type="ECO:0000313" key="2">
    <source>
        <dbReference type="Proteomes" id="UP000239576"/>
    </source>
</evidence>
<dbReference type="EMBL" id="PVWK01000015">
    <property type="protein sequence ID" value="PSB34106.1"/>
    <property type="molecule type" value="Genomic_DNA"/>
</dbReference>
<proteinExistence type="predicted"/>